<gene>
    <name evidence="1" type="ORF">CPE01_25940</name>
</gene>
<dbReference type="InterPro" id="IPR008492">
    <property type="entry name" value="Rv2714-like"/>
</dbReference>
<proteinExistence type="predicted"/>
<dbReference type="Pfam" id="PF09754">
    <property type="entry name" value="PAC2"/>
    <property type="match status" value="1"/>
</dbReference>
<dbReference type="Gene3D" id="1.10.287.100">
    <property type="match status" value="1"/>
</dbReference>
<accession>A0A510UZ85</accession>
<dbReference type="OrthoDB" id="3733464at2"/>
<dbReference type="SUPFAM" id="SSF159659">
    <property type="entry name" value="Cgl1923-like"/>
    <property type="match status" value="1"/>
</dbReference>
<dbReference type="Proteomes" id="UP000321386">
    <property type="component" value="Unassembled WGS sequence"/>
</dbReference>
<name>A0A510UZ85_9CELL</name>
<organism evidence="1 2">
    <name type="scientific">Cellulomonas persica</name>
    <dbReference type="NCBI Taxonomy" id="76861"/>
    <lineage>
        <taxon>Bacteria</taxon>
        <taxon>Bacillati</taxon>
        <taxon>Actinomycetota</taxon>
        <taxon>Actinomycetes</taxon>
        <taxon>Micrococcales</taxon>
        <taxon>Cellulomonadaceae</taxon>
        <taxon>Cellulomonas</taxon>
    </lineage>
</organism>
<evidence type="ECO:0000313" key="2">
    <source>
        <dbReference type="Proteomes" id="UP000321386"/>
    </source>
</evidence>
<evidence type="ECO:0008006" key="3">
    <source>
        <dbReference type="Google" id="ProtNLM"/>
    </source>
</evidence>
<dbReference type="RefSeq" id="WP_146807248.1">
    <property type="nucleotide sequence ID" value="NZ_BJUA01000013.1"/>
</dbReference>
<protein>
    <recommendedName>
        <fullName evidence="3">Proteasome protein</fullName>
    </recommendedName>
</protein>
<sequence length="312" mass="33891">MLDPSEIYEVDPAAEAEVRARSAVQGSGPVLVHAVRGFVDAGATGQLAVEHLVEEFPHTRLATFDTDQLVDYRSRRPAMTFDATAWTHYEEPQLVVDLVRDAEGVPFLLLHGAEPDVQWERYVAAVRQLVERFDVPLTIGLHGIPMGLPHTRPVSVTAHATRADLVADHRSWFGQVQVPASASALLELRLGEAGHDAMGFAVHVPHYLAQSQYPQATIAGLRAVERATGLDLRTGELDAAATDATLEIERQVSQSDEVRSLVTALEEQYDAFSRNVGSTSLLAQATDLPTADELGAEFERFLAQQGDDPAGT</sequence>
<evidence type="ECO:0000313" key="1">
    <source>
        <dbReference type="EMBL" id="GEK18861.1"/>
    </source>
</evidence>
<reference evidence="1 2" key="1">
    <citation type="submission" date="2019-07" db="EMBL/GenBank/DDBJ databases">
        <title>Whole genome shotgun sequence of Cellulomonas persica NBRC 101101.</title>
        <authorList>
            <person name="Hosoyama A."/>
            <person name="Uohara A."/>
            <person name="Ohji S."/>
            <person name="Ichikawa N."/>
        </authorList>
    </citation>
    <scope>NUCLEOTIDE SEQUENCE [LARGE SCALE GENOMIC DNA]</scope>
    <source>
        <strain evidence="1 2">NBRC 101101</strain>
    </source>
</reference>
<comment type="caution">
    <text evidence="1">The sequence shown here is derived from an EMBL/GenBank/DDBJ whole genome shotgun (WGS) entry which is preliminary data.</text>
</comment>
<dbReference type="EMBL" id="BJUA01000013">
    <property type="protein sequence ID" value="GEK18861.1"/>
    <property type="molecule type" value="Genomic_DNA"/>
</dbReference>
<dbReference type="InterPro" id="IPR019151">
    <property type="entry name" value="Proteasome_assmbl_chaperone_2"/>
</dbReference>
<dbReference type="AlphaFoldDB" id="A0A510UZ85"/>
<dbReference type="Gene3D" id="3.40.50.10900">
    <property type="entry name" value="PAC-like subunit"/>
    <property type="match status" value="1"/>
</dbReference>
<keyword evidence="2" id="KW-1185">Reference proteome</keyword>
<dbReference type="InterPro" id="IPR038389">
    <property type="entry name" value="PSMG2_sf"/>
</dbReference>
<dbReference type="PIRSF" id="PIRSF028754">
    <property type="entry name" value="UCP028754"/>
    <property type="match status" value="1"/>
</dbReference>